<name>A0AAE0EV78_9CHLO</name>
<dbReference type="Pfam" id="PF01757">
    <property type="entry name" value="Acyl_transf_3"/>
    <property type="match status" value="1"/>
</dbReference>
<gene>
    <name evidence="5" type="ORF">CYMTET_48950</name>
</gene>
<feature type="chain" id="PRO_5042275324" description="Acyltransferase 3 domain-containing protein" evidence="3">
    <location>
        <begin position="24"/>
        <end position="644"/>
    </location>
</feature>
<feature type="transmembrane region" description="Helical" evidence="2">
    <location>
        <begin position="260"/>
        <end position="280"/>
    </location>
</feature>
<dbReference type="Proteomes" id="UP001190700">
    <property type="component" value="Unassembled WGS sequence"/>
</dbReference>
<feature type="transmembrane region" description="Helical" evidence="2">
    <location>
        <begin position="143"/>
        <end position="165"/>
    </location>
</feature>
<dbReference type="InterPro" id="IPR002656">
    <property type="entry name" value="Acyl_transf_3_dom"/>
</dbReference>
<dbReference type="EMBL" id="LGRX02033433">
    <property type="protein sequence ID" value="KAK3241267.1"/>
    <property type="molecule type" value="Genomic_DNA"/>
</dbReference>
<feature type="transmembrane region" description="Helical" evidence="2">
    <location>
        <begin position="403"/>
        <end position="424"/>
    </location>
</feature>
<evidence type="ECO:0000256" key="1">
    <source>
        <dbReference type="SAM" id="MobiDB-lite"/>
    </source>
</evidence>
<accession>A0AAE0EV78</accession>
<feature type="transmembrane region" description="Helical" evidence="2">
    <location>
        <begin position="570"/>
        <end position="588"/>
    </location>
</feature>
<keyword evidence="2" id="KW-1133">Transmembrane helix</keyword>
<feature type="transmembrane region" description="Helical" evidence="2">
    <location>
        <begin position="501"/>
        <end position="520"/>
    </location>
</feature>
<feature type="transmembrane region" description="Helical" evidence="2">
    <location>
        <begin position="340"/>
        <end position="357"/>
    </location>
</feature>
<feature type="domain" description="Acyltransferase 3" evidence="4">
    <location>
        <begin position="253"/>
        <end position="622"/>
    </location>
</feature>
<keyword evidence="6" id="KW-1185">Reference proteome</keyword>
<evidence type="ECO:0000256" key="2">
    <source>
        <dbReference type="SAM" id="Phobius"/>
    </source>
</evidence>
<keyword evidence="2" id="KW-0472">Membrane</keyword>
<feature type="compositionally biased region" description="Polar residues" evidence="1">
    <location>
        <begin position="183"/>
        <end position="197"/>
    </location>
</feature>
<feature type="transmembrane region" description="Helical" evidence="2">
    <location>
        <begin position="608"/>
        <end position="629"/>
    </location>
</feature>
<feature type="region of interest" description="Disordered" evidence="1">
    <location>
        <begin position="170"/>
        <end position="197"/>
    </location>
</feature>
<evidence type="ECO:0000313" key="5">
    <source>
        <dbReference type="EMBL" id="KAK3241267.1"/>
    </source>
</evidence>
<dbReference type="GO" id="GO:0016747">
    <property type="term" value="F:acyltransferase activity, transferring groups other than amino-acyl groups"/>
    <property type="evidence" value="ECO:0007669"/>
    <property type="project" value="InterPro"/>
</dbReference>
<proteinExistence type="predicted"/>
<feature type="transmembrane region" description="Helical" evidence="2">
    <location>
        <begin position="300"/>
        <end position="320"/>
    </location>
</feature>
<reference evidence="5 6" key="1">
    <citation type="journal article" date="2015" name="Genome Biol. Evol.">
        <title>Comparative Genomics of a Bacterivorous Green Alga Reveals Evolutionary Causalities and Consequences of Phago-Mixotrophic Mode of Nutrition.</title>
        <authorList>
            <person name="Burns J.A."/>
            <person name="Paasch A."/>
            <person name="Narechania A."/>
            <person name="Kim E."/>
        </authorList>
    </citation>
    <scope>NUCLEOTIDE SEQUENCE [LARGE SCALE GENOMIC DNA]</scope>
    <source>
        <strain evidence="5 6">PLY_AMNH</strain>
    </source>
</reference>
<feature type="signal peptide" evidence="3">
    <location>
        <begin position="1"/>
        <end position="23"/>
    </location>
</feature>
<organism evidence="5 6">
    <name type="scientific">Cymbomonas tetramitiformis</name>
    <dbReference type="NCBI Taxonomy" id="36881"/>
    <lineage>
        <taxon>Eukaryota</taxon>
        <taxon>Viridiplantae</taxon>
        <taxon>Chlorophyta</taxon>
        <taxon>Pyramimonadophyceae</taxon>
        <taxon>Pyramimonadales</taxon>
        <taxon>Pyramimonadaceae</taxon>
        <taxon>Cymbomonas</taxon>
    </lineage>
</organism>
<evidence type="ECO:0000259" key="4">
    <source>
        <dbReference type="Pfam" id="PF01757"/>
    </source>
</evidence>
<dbReference type="InterPro" id="IPR052728">
    <property type="entry name" value="O2_lipid_transport_reg"/>
</dbReference>
<feature type="transmembrane region" description="Helical" evidence="2">
    <location>
        <begin position="472"/>
        <end position="489"/>
    </location>
</feature>
<dbReference type="PANTHER" id="PTHR11161:SF0">
    <property type="entry name" value="O-ACYLTRANSFERASE LIKE PROTEIN"/>
    <property type="match status" value="1"/>
</dbReference>
<dbReference type="AlphaFoldDB" id="A0AAE0EV78"/>
<comment type="caution">
    <text evidence="5">The sequence shown here is derived from an EMBL/GenBank/DDBJ whole genome shotgun (WGS) entry which is preliminary data.</text>
</comment>
<dbReference type="PANTHER" id="PTHR11161">
    <property type="entry name" value="O-ACYLTRANSFERASE"/>
    <property type="match status" value="1"/>
</dbReference>
<feature type="transmembrane region" description="Helical" evidence="2">
    <location>
        <begin position="540"/>
        <end position="558"/>
    </location>
</feature>
<evidence type="ECO:0000256" key="3">
    <source>
        <dbReference type="SAM" id="SignalP"/>
    </source>
</evidence>
<sequence>MAMKRVLLLIAFLISNLVEGTSSATDLGCARDVENLFKHQYVNAKYSKQMISFSGKRRNDLGSYPSCMALPDDHATYCLIETKLVEGGLPLNTFFAECLPTSCKDVSAEKLLPFILGNASKLVSDVEMHCGNNKKLHVSVGDIVVATLCLLLVLASLAATALHYFESEVSEEPQCDEPRTPPRSGTNPGGQPSAVSQTLTTPLMPLASTNDANPSRPPAAKIAVSTARSLLLCFALQTNTKDVFTRGAARKYTSLDGIRGISMMWIILGHTVNFQALLGFENEADTYGQLTKFSFQFVIGGEYAVDTFFFLSGFLSTYVAIRRLGRGKTIPLVPAIVHRYLRLTPTLAFCVALYATLPEHMSQGPFWYKYAHEIRNCPKWWWSHLVYLNNFFPKHYHHQCMPWTWYLANDFQFFILGLLILVLYARTKRGAAALTGLLIIVSSVAAGVITDYYDLDTGASDETHDKLYDKPYIRMGAYLVGVLVAMLFAEVGDRKLPRKAASAAMIFAIGIMAVQVYILYNSYHHPWTRAAKAAYNSLTRLGFTVGLAVMVYLCVTNQGGLVQTFLSSDVLYPLATLTYCAYLVHPMIMRVVYFSRTQLFYHTDIEYASTYCGFLLAAYATATVVHLLVEVPFANLEGLLLKRA</sequence>
<keyword evidence="3" id="KW-0732">Signal</keyword>
<feature type="transmembrane region" description="Helical" evidence="2">
    <location>
        <begin position="431"/>
        <end position="452"/>
    </location>
</feature>
<keyword evidence="2" id="KW-0812">Transmembrane</keyword>
<evidence type="ECO:0000313" key="6">
    <source>
        <dbReference type="Proteomes" id="UP001190700"/>
    </source>
</evidence>
<protein>
    <recommendedName>
        <fullName evidence="4">Acyltransferase 3 domain-containing protein</fullName>
    </recommendedName>
</protein>